<dbReference type="AlphaFoldDB" id="A0A5B7HJ72"/>
<gene>
    <name evidence="2" type="ORF">E2C01_064230</name>
</gene>
<proteinExistence type="predicted"/>
<organism evidence="2 3">
    <name type="scientific">Portunus trituberculatus</name>
    <name type="common">Swimming crab</name>
    <name type="synonym">Neptunus trituberculatus</name>
    <dbReference type="NCBI Taxonomy" id="210409"/>
    <lineage>
        <taxon>Eukaryota</taxon>
        <taxon>Metazoa</taxon>
        <taxon>Ecdysozoa</taxon>
        <taxon>Arthropoda</taxon>
        <taxon>Crustacea</taxon>
        <taxon>Multicrustacea</taxon>
        <taxon>Malacostraca</taxon>
        <taxon>Eumalacostraca</taxon>
        <taxon>Eucarida</taxon>
        <taxon>Decapoda</taxon>
        <taxon>Pleocyemata</taxon>
        <taxon>Brachyura</taxon>
        <taxon>Eubrachyura</taxon>
        <taxon>Portunoidea</taxon>
        <taxon>Portunidae</taxon>
        <taxon>Portuninae</taxon>
        <taxon>Portunus</taxon>
    </lineage>
</organism>
<evidence type="ECO:0000313" key="3">
    <source>
        <dbReference type="Proteomes" id="UP000324222"/>
    </source>
</evidence>
<accession>A0A5B7HJ72</accession>
<name>A0A5B7HJ72_PORTR</name>
<evidence type="ECO:0000313" key="2">
    <source>
        <dbReference type="EMBL" id="MPC69996.1"/>
    </source>
</evidence>
<keyword evidence="3" id="KW-1185">Reference proteome</keyword>
<feature type="compositionally biased region" description="Polar residues" evidence="1">
    <location>
        <begin position="44"/>
        <end position="66"/>
    </location>
</feature>
<protein>
    <submittedName>
        <fullName evidence="2">Uncharacterized protein</fullName>
    </submittedName>
</protein>
<feature type="region of interest" description="Disordered" evidence="1">
    <location>
        <begin position="1"/>
        <end position="72"/>
    </location>
</feature>
<sequence>MKKKKKTELRFTPHTSWVQNPLPYTPTYTRSHYSPLTPDDPSHAHTNPLTPSPTHTATLQSVSCNNARRLIH</sequence>
<dbReference type="Proteomes" id="UP000324222">
    <property type="component" value="Unassembled WGS sequence"/>
</dbReference>
<reference evidence="2 3" key="1">
    <citation type="submission" date="2019-05" db="EMBL/GenBank/DDBJ databases">
        <title>Another draft genome of Portunus trituberculatus and its Hox gene families provides insights of decapod evolution.</title>
        <authorList>
            <person name="Jeong J.-H."/>
            <person name="Song I."/>
            <person name="Kim S."/>
            <person name="Choi T."/>
            <person name="Kim D."/>
            <person name="Ryu S."/>
            <person name="Kim W."/>
        </authorList>
    </citation>
    <scope>NUCLEOTIDE SEQUENCE [LARGE SCALE GENOMIC DNA]</scope>
    <source>
        <tissue evidence="2">Muscle</tissue>
    </source>
</reference>
<evidence type="ECO:0000256" key="1">
    <source>
        <dbReference type="SAM" id="MobiDB-lite"/>
    </source>
</evidence>
<comment type="caution">
    <text evidence="2">The sequence shown here is derived from an EMBL/GenBank/DDBJ whole genome shotgun (WGS) entry which is preliminary data.</text>
</comment>
<dbReference type="EMBL" id="VSRR010030331">
    <property type="protein sequence ID" value="MPC69996.1"/>
    <property type="molecule type" value="Genomic_DNA"/>
</dbReference>